<protein>
    <submittedName>
        <fullName evidence="2">Uncharacterized protein</fullName>
    </submittedName>
</protein>
<keyword evidence="1" id="KW-1133">Transmembrane helix</keyword>
<keyword evidence="1" id="KW-0472">Membrane</keyword>
<reference evidence="2 3" key="1">
    <citation type="journal article" date="2016" name="Nat. Commun.">
        <title>Thousands of microbial genomes shed light on interconnected biogeochemical processes in an aquifer system.</title>
        <authorList>
            <person name="Anantharaman K."/>
            <person name="Brown C.T."/>
            <person name="Hug L.A."/>
            <person name="Sharon I."/>
            <person name="Castelle C.J."/>
            <person name="Probst A.J."/>
            <person name="Thomas B.C."/>
            <person name="Singh A."/>
            <person name="Wilkins M.J."/>
            <person name="Karaoz U."/>
            <person name="Brodie E.L."/>
            <person name="Williams K.H."/>
            <person name="Hubbard S.S."/>
            <person name="Banfield J.F."/>
        </authorList>
    </citation>
    <scope>NUCLEOTIDE SEQUENCE [LARGE SCALE GENOMIC DNA]</scope>
</reference>
<dbReference type="CDD" id="cd08547">
    <property type="entry name" value="Type_II_cohesin"/>
    <property type="match status" value="1"/>
</dbReference>
<dbReference type="GO" id="GO:0030246">
    <property type="term" value="F:carbohydrate binding"/>
    <property type="evidence" value="ECO:0007669"/>
    <property type="project" value="InterPro"/>
</dbReference>
<dbReference type="SUPFAM" id="SSF49384">
    <property type="entry name" value="Carbohydrate-binding domain"/>
    <property type="match status" value="1"/>
</dbReference>
<dbReference type="Proteomes" id="UP000176269">
    <property type="component" value="Unassembled WGS sequence"/>
</dbReference>
<accession>A0A1F7JU97</accession>
<name>A0A1F7JU97_9BACT</name>
<dbReference type="AlphaFoldDB" id="A0A1F7JU97"/>
<proteinExistence type="predicted"/>
<evidence type="ECO:0000256" key="1">
    <source>
        <dbReference type="SAM" id="Phobius"/>
    </source>
</evidence>
<feature type="transmembrane region" description="Helical" evidence="1">
    <location>
        <begin position="20"/>
        <end position="40"/>
    </location>
</feature>
<comment type="caution">
    <text evidence="2">The sequence shown here is derived from an EMBL/GenBank/DDBJ whole genome shotgun (WGS) entry which is preliminary data.</text>
</comment>
<sequence>MDALSKDLQDFNKLHPNRKLAVFGLVLFVFVLSILIGMYFSQTNRPGSSNSRAGSQNQVTQKTTMLALVPSAETVKVGSTVKVSVMLDGEAVPASDIVVTYDPAYFAVADKDIQVGTAFKSLPYKKVQNGKIAASAIVDLNSPSDVKTGEVLSITLEALKAGSSPLGFDIDTKDDVQKTITSRIGGIDTLKSAQGTTITIE</sequence>
<keyword evidence="1" id="KW-0812">Transmembrane</keyword>
<organism evidence="2 3">
    <name type="scientific">Candidatus Roizmanbacteria bacterium RIFCSPLOWO2_02_FULL_43_10</name>
    <dbReference type="NCBI Taxonomy" id="1802078"/>
    <lineage>
        <taxon>Bacteria</taxon>
        <taxon>Candidatus Roizmaniibacteriota</taxon>
    </lineage>
</organism>
<evidence type="ECO:0000313" key="3">
    <source>
        <dbReference type="Proteomes" id="UP000176269"/>
    </source>
</evidence>
<evidence type="ECO:0000313" key="2">
    <source>
        <dbReference type="EMBL" id="OGK59193.1"/>
    </source>
</evidence>
<dbReference type="EMBL" id="MGBC01000049">
    <property type="protein sequence ID" value="OGK59193.1"/>
    <property type="molecule type" value="Genomic_DNA"/>
</dbReference>
<dbReference type="InterPro" id="IPR008965">
    <property type="entry name" value="CBM2/CBM3_carb-bd_dom_sf"/>
</dbReference>
<gene>
    <name evidence="2" type="ORF">A3I56_00170</name>
</gene>
<dbReference type="Gene3D" id="2.60.40.680">
    <property type="match status" value="1"/>
</dbReference>